<reference evidence="2" key="1">
    <citation type="submission" date="2018-02" db="EMBL/GenBank/DDBJ databases">
        <title>Rhizophora mucronata_Transcriptome.</title>
        <authorList>
            <person name="Meera S.P."/>
            <person name="Sreeshan A."/>
            <person name="Augustine A."/>
        </authorList>
    </citation>
    <scope>NUCLEOTIDE SEQUENCE</scope>
    <source>
        <tissue evidence="2">Leaf</tissue>
    </source>
</reference>
<feature type="signal peptide" evidence="1">
    <location>
        <begin position="1"/>
        <end position="17"/>
    </location>
</feature>
<dbReference type="AlphaFoldDB" id="A0A2P2JJM1"/>
<protein>
    <submittedName>
        <fullName evidence="2">Uncharacterized protein</fullName>
    </submittedName>
</protein>
<sequence>MIWGAIIMIMELCSFHAVRVCLEKDLEQPIKCPLVGTPQKGSITMWFSLNALFL</sequence>
<keyword evidence="1" id="KW-0732">Signal</keyword>
<name>A0A2P2JJM1_RHIMU</name>
<proteinExistence type="predicted"/>
<dbReference type="EMBL" id="GGEC01013194">
    <property type="protein sequence ID" value="MBW93677.1"/>
    <property type="molecule type" value="Transcribed_RNA"/>
</dbReference>
<evidence type="ECO:0000256" key="1">
    <source>
        <dbReference type="SAM" id="SignalP"/>
    </source>
</evidence>
<evidence type="ECO:0000313" key="2">
    <source>
        <dbReference type="EMBL" id="MBW93677.1"/>
    </source>
</evidence>
<organism evidence="2">
    <name type="scientific">Rhizophora mucronata</name>
    <name type="common">Asiatic mangrove</name>
    <dbReference type="NCBI Taxonomy" id="61149"/>
    <lineage>
        <taxon>Eukaryota</taxon>
        <taxon>Viridiplantae</taxon>
        <taxon>Streptophyta</taxon>
        <taxon>Embryophyta</taxon>
        <taxon>Tracheophyta</taxon>
        <taxon>Spermatophyta</taxon>
        <taxon>Magnoliopsida</taxon>
        <taxon>eudicotyledons</taxon>
        <taxon>Gunneridae</taxon>
        <taxon>Pentapetalae</taxon>
        <taxon>rosids</taxon>
        <taxon>fabids</taxon>
        <taxon>Malpighiales</taxon>
        <taxon>Rhizophoraceae</taxon>
        <taxon>Rhizophora</taxon>
    </lineage>
</organism>
<accession>A0A2P2JJM1</accession>
<feature type="chain" id="PRO_5015202964" evidence="1">
    <location>
        <begin position="18"/>
        <end position="54"/>
    </location>
</feature>